<proteinExistence type="inferred from homology"/>
<dbReference type="InterPro" id="IPR012337">
    <property type="entry name" value="RNaseH-like_sf"/>
</dbReference>
<evidence type="ECO:0000256" key="2">
    <source>
        <dbReference type="SAM" id="Coils"/>
    </source>
</evidence>
<accession>A0A973A7A9</accession>
<dbReference type="NCBIfam" id="NF033516">
    <property type="entry name" value="transpos_IS3"/>
    <property type="match status" value="1"/>
</dbReference>
<feature type="domain" description="Integrase catalytic" evidence="3">
    <location>
        <begin position="302"/>
        <end position="468"/>
    </location>
</feature>
<dbReference type="InterPro" id="IPR001584">
    <property type="entry name" value="Integrase_cat-core"/>
</dbReference>
<comment type="similarity">
    <text evidence="1">Belongs to the transposase 8 family.</text>
</comment>
<dbReference type="GO" id="GO:0004803">
    <property type="term" value="F:transposase activity"/>
    <property type="evidence" value="ECO:0007669"/>
    <property type="project" value="InterPro"/>
</dbReference>
<dbReference type="Pfam" id="PF00665">
    <property type="entry name" value="rve"/>
    <property type="match status" value="1"/>
</dbReference>
<dbReference type="PROSITE" id="PS50994">
    <property type="entry name" value="INTEGRASE"/>
    <property type="match status" value="1"/>
</dbReference>
<dbReference type="GO" id="GO:0015074">
    <property type="term" value="P:DNA integration"/>
    <property type="evidence" value="ECO:0007669"/>
    <property type="project" value="InterPro"/>
</dbReference>
<dbReference type="Proteomes" id="UP000754644">
    <property type="component" value="Unassembled WGS sequence"/>
</dbReference>
<reference evidence="4" key="1">
    <citation type="submission" date="2020-05" db="EMBL/GenBank/DDBJ databases">
        <title>Sulfur intermediates as new biogeochemical hubs in an aquatic model microbial ecosystem.</title>
        <authorList>
            <person name="Vigneron A."/>
        </authorList>
    </citation>
    <scope>NUCLEOTIDE SEQUENCE</scope>
    <source>
        <strain evidence="4">Bin.250</strain>
    </source>
</reference>
<dbReference type="GO" id="GO:0003677">
    <property type="term" value="F:DNA binding"/>
    <property type="evidence" value="ECO:0007669"/>
    <property type="project" value="InterPro"/>
</dbReference>
<dbReference type="PANTHER" id="PTHR46889:SF4">
    <property type="entry name" value="TRANSPOSASE INSO FOR INSERTION SEQUENCE ELEMENT IS911B-RELATED"/>
    <property type="match status" value="1"/>
</dbReference>
<dbReference type="GO" id="GO:0006313">
    <property type="term" value="P:DNA transposition"/>
    <property type="evidence" value="ECO:0007669"/>
    <property type="project" value="InterPro"/>
</dbReference>
<dbReference type="InterPro" id="IPR009057">
    <property type="entry name" value="Homeodomain-like_sf"/>
</dbReference>
<dbReference type="AlphaFoldDB" id="A0A973A7A9"/>
<dbReference type="InterPro" id="IPR036397">
    <property type="entry name" value="RNaseH_sf"/>
</dbReference>
<dbReference type="EMBL" id="JABMOJ010000040">
    <property type="protein sequence ID" value="NQV63930.1"/>
    <property type="molecule type" value="Genomic_DNA"/>
</dbReference>
<dbReference type="PANTHER" id="PTHR46889">
    <property type="entry name" value="TRANSPOSASE INSF FOR INSERTION SEQUENCE IS3B-RELATED"/>
    <property type="match status" value="1"/>
</dbReference>
<evidence type="ECO:0000256" key="1">
    <source>
        <dbReference type="ARBA" id="ARBA00009964"/>
    </source>
</evidence>
<feature type="coiled-coil region" evidence="2">
    <location>
        <begin position="118"/>
        <end position="148"/>
    </location>
</feature>
<dbReference type="Pfam" id="PF01527">
    <property type="entry name" value="HTH_Tnp_1"/>
    <property type="match status" value="1"/>
</dbReference>
<keyword evidence="2" id="KW-0175">Coiled coil</keyword>
<protein>
    <submittedName>
        <fullName evidence="4">IS3 family transposase</fullName>
    </submittedName>
</protein>
<dbReference type="SUPFAM" id="SSF46689">
    <property type="entry name" value="Homeodomain-like"/>
    <property type="match status" value="1"/>
</dbReference>
<dbReference type="SUPFAM" id="SSF53098">
    <property type="entry name" value="Ribonuclease H-like"/>
    <property type="match status" value="1"/>
</dbReference>
<name>A0A973A7A9_9GAMM</name>
<dbReference type="InterPro" id="IPR002514">
    <property type="entry name" value="Transposase_8"/>
</dbReference>
<evidence type="ECO:0000313" key="4">
    <source>
        <dbReference type="EMBL" id="NQV63930.1"/>
    </source>
</evidence>
<comment type="caution">
    <text evidence="4">The sequence shown here is derived from an EMBL/GenBank/DDBJ whole genome shotgun (WGS) entry which is preliminary data.</text>
</comment>
<sequence>MTRYSPERKETVLKKLLPPHSLTVSEVASREGISVGSLYNWRSQARAEGKPVPGPNKTSDEWSGEAKFAVVVETAVLSEAELSQYCREKGLYPEQVRAWKQDCLEGFNSNPERQRETAKQSRADKKQIRQLEKELRRKERALAEAAALLVLPKKAQSLLRGGSRGRLTPLCERQALIVLIKEAVTAGSRLASACQETEICLRTYRRWVKADGVVLEDQRPLATRPAPQNKLSKVEVQTILDVANTPEYASLPPSQIVPKLADNGLYHGSEASFYRVLRAHDQVHHRGRSRVVEKRAAPVSYVTTGPNQVWSWDITYCPSKVRGLFYYLYLIEDIYSRKIVGWEVHERESGSLAAELLQRTVLREQCFKSPLVLHSDNGAPMKSVTLKAKMEELCITGSHSRPSVSNDNPYSESLFRTLKYSPQWPSQGFKDLQTVRDWVQRFATWYNNEHCHSRIGFVTPVQRHRGDDKALLAQRKTVYDKARQMNPLRWSGEVRNWQHIKEVSLNPGKPMSAEAKAA</sequence>
<dbReference type="InterPro" id="IPR048020">
    <property type="entry name" value="Transpos_IS3"/>
</dbReference>
<dbReference type="InterPro" id="IPR050900">
    <property type="entry name" value="Transposase_IS3/IS150/IS904"/>
</dbReference>
<evidence type="ECO:0000259" key="3">
    <source>
        <dbReference type="PROSITE" id="PS50994"/>
    </source>
</evidence>
<organism evidence="4 5">
    <name type="scientific">SAR86 cluster bacterium</name>
    <dbReference type="NCBI Taxonomy" id="2030880"/>
    <lineage>
        <taxon>Bacteria</taxon>
        <taxon>Pseudomonadati</taxon>
        <taxon>Pseudomonadota</taxon>
        <taxon>Gammaproteobacteria</taxon>
        <taxon>SAR86 cluster</taxon>
    </lineage>
</organism>
<gene>
    <name evidence="4" type="ORF">HQ497_01075</name>
</gene>
<evidence type="ECO:0000313" key="5">
    <source>
        <dbReference type="Proteomes" id="UP000754644"/>
    </source>
</evidence>
<dbReference type="Gene3D" id="3.30.420.10">
    <property type="entry name" value="Ribonuclease H-like superfamily/Ribonuclease H"/>
    <property type="match status" value="1"/>
</dbReference>